<evidence type="ECO:0000256" key="7">
    <source>
        <dbReference type="ARBA" id="ARBA00022475"/>
    </source>
</evidence>
<dbReference type="NCBIfam" id="TIGR01216">
    <property type="entry name" value="ATP_synt_epsi"/>
    <property type="match status" value="1"/>
</dbReference>
<evidence type="ECO:0000256" key="6">
    <source>
        <dbReference type="ARBA" id="ARBA00022448"/>
    </source>
</evidence>
<dbReference type="CDD" id="cd12152">
    <property type="entry name" value="F1-ATPase_delta"/>
    <property type="match status" value="1"/>
</dbReference>
<dbReference type="GO" id="GO:0005524">
    <property type="term" value="F:ATP binding"/>
    <property type="evidence" value="ECO:0007669"/>
    <property type="project" value="UniProtKB-UniRule"/>
</dbReference>
<evidence type="ECO:0000256" key="18">
    <source>
        <dbReference type="SAM" id="Phobius"/>
    </source>
</evidence>
<gene>
    <name evidence="15 21" type="primary">atpC</name>
    <name evidence="21" type="ORF">CF67_17011</name>
</gene>
<dbReference type="Pfam" id="PF02823">
    <property type="entry name" value="ATP-synt_DE_N"/>
    <property type="match status" value="1"/>
</dbReference>
<dbReference type="InterPro" id="IPR020546">
    <property type="entry name" value="ATP_synth_F1_dsu/esu_N"/>
</dbReference>
<dbReference type="STRING" id="1179155.CF67_17011"/>
<name>A0A084CNN3_9GAMM</name>
<evidence type="ECO:0000256" key="11">
    <source>
        <dbReference type="ARBA" id="ARBA00023196"/>
    </source>
</evidence>
<evidence type="ECO:0000256" key="4">
    <source>
        <dbReference type="ARBA" id="ARBA00011648"/>
    </source>
</evidence>
<dbReference type="SUPFAM" id="SSF46604">
    <property type="entry name" value="Epsilon subunit of F1F0-ATP synthase C-terminal domain"/>
    <property type="match status" value="1"/>
</dbReference>
<feature type="domain" description="ATP synthase F1 complex delta/epsilon subunit N-terminal" evidence="20">
    <location>
        <begin position="6"/>
        <end position="86"/>
    </location>
</feature>
<evidence type="ECO:0000259" key="20">
    <source>
        <dbReference type="Pfam" id="PF02823"/>
    </source>
</evidence>
<dbReference type="GO" id="GO:0005886">
    <property type="term" value="C:plasma membrane"/>
    <property type="evidence" value="ECO:0007669"/>
    <property type="project" value="UniProtKB-SubCell"/>
</dbReference>
<evidence type="ECO:0000259" key="19">
    <source>
        <dbReference type="Pfam" id="PF00401"/>
    </source>
</evidence>
<comment type="function">
    <text evidence="1 15">Produces ATP from ADP in the presence of a proton gradient across the membrane.</text>
</comment>
<evidence type="ECO:0000256" key="13">
    <source>
        <dbReference type="ARBA" id="ARBA00030215"/>
    </source>
</evidence>
<evidence type="ECO:0000256" key="9">
    <source>
        <dbReference type="ARBA" id="ARBA00023065"/>
    </source>
</evidence>
<dbReference type="RefSeq" id="WP_034413548.1">
    <property type="nucleotide sequence ID" value="NZ_JGVK01000009.1"/>
</dbReference>
<dbReference type="SUPFAM" id="SSF51344">
    <property type="entry name" value="Epsilon subunit of F1F0-ATP synthase N-terminal domain"/>
    <property type="match status" value="1"/>
</dbReference>
<keyword evidence="12 15" id="KW-0066">ATP synthesis</keyword>
<evidence type="ECO:0000256" key="10">
    <source>
        <dbReference type="ARBA" id="ARBA00023136"/>
    </source>
</evidence>
<keyword evidence="22" id="KW-1185">Reference proteome</keyword>
<feature type="transmembrane region" description="Helical" evidence="18">
    <location>
        <begin position="34"/>
        <end position="56"/>
    </location>
</feature>
<dbReference type="GO" id="GO:0045259">
    <property type="term" value="C:proton-transporting ATP synthase complex"/>
    <property type="evidence" value="ECO:0007669"/>
    <property type="project" value="UniProtKB-KW"/>
</dbReference>
<evidence type="ECO:0000256" key="14">
    <source>
        <dbReference type="ARBA" id="ARBA00031795"/>
    </source>
</evidence>
<dbReference type="GO" id="GO:0046933">
    <property type="term" value="F:proton-transporting ATP synthase activity, rotational mechanism"/>
    <property type="evidence" value="ECO:0007669"/>
    <property type="project" value="UniProtKB-UniRule"/>
</dbReference>
<evidence type="ECO:0000256" key="1">
    <source>
        <dbReference type="ARBA" id="ARBA00003543"/>
    </source>
</evidence>
<dbReference type="AlphaFoldDB" id="A0A084CNN3"/>
<dbReference type="Gene3D" id="1.20.5.440">
    <property type="entry name" value="ATP synthase delta/epsilon subunit, C-terminal domain"/>
    <property type="match status" value="1"/>
</dbReference>
<evidence type="ECO:0000256" key="12">
    <source>
        <dbReference type="ARBA" id="ARBA00023310"/>
    </source>
</evidence>
<dbReference type="InterPro" id="IPR036771">
    <property type="entry name" value="ATPsynth_dsu/esu_N"/>
</dbReference>
<keyword evidence="6 15" id="KW-0813">Transport</keyword>
<dbReference type="Pfam" id="PF00401">
    <property type="entry name" value="ATP-synt_DE"/>
    <property type="match status" value="1"/>
</dbReference>
<reference evidence="21 22" key="1">
    <citation type="submission" date="2014-03" db="EMBL/GenBank/DDBJ databases">
        <title>Selection and divergence in the genomes of co-occurring obligate luminous symbionts with specific hosts.</title>
        <authorList>
            <person name="Hendry T.A."/>
            <person name="de Wet J.R."/>
            <person name="Dunlap P.V."/>
        </authorList>
    </citation>
    <scope>NUCLEOTIDE SEQUENCE [LARGE SCALE GENOMIC DNA]</scope>
    <source>
        <strain evidence="21 22">Ppalp.1</strain>
    </source>
</reference>
<evidence type="ECO:0000313" key="21">
    <source>
        <dbReference type="EMBL" id="KEY91412.1"/>
    </source>
</evidence>
<evidence type="ECO:0000256" key="3">
    <source>
        <dbReference type="ARBA" id="ARBA00005712"/>
    </source>
</evidence>
<dbReference type="eggNOG" id="COG0355">
    <property type="taxonomic scope" value="Bacteria"/>
</dbReference>
<dbReference type="Proteomes" id="UP000053784">
    <property type="component" value="Unassembled WGS sequence"/>
</dbReference>
<evidence type="ECO:0000256" key="8">
    <source>
        <dbReference type="ARBA" id="ARBA00022781"/>
    </source>
</evidence>
<keyword evidence="9 15" id="KW-0406">Ion transport</keyword>
<protein>
    <recommendedName>
        <fullName evidence="5 15">ATP synthase epsilon chain</fullName>
    </recommendedName>
    <alternativeName>
        <fullName evidence="14 15">ATP synthase F1 sector epsilon subunit</fullName>
    </alternativeName>
    <alternativeName>
        <fullName evidence="13 15">F-ATPase epsilon subunit</fullName>
    </alternativeName>
</protein>
<comment type="subunit">
    <text evidence="4 15 16">F-type ATPases have 2 components, CF(1) - the catalytic core - and CF(0) - the membrane proton channel. CF(1) has five subunits: alpha(3), beta(3), gamma(1), delta(1), epsilon(1). CF(0) has three main subunits: a, b and c.</text>
</comment>
<keyword evidence="7 15" id="KW-1003">Cell membrane</keyword>
<keyword evidence="8 15" id="KW-0375">Hydrogen ion transport</keyword>
<comment type="caution">
    <text evidence="21">The sequence shown here is derived from an EMBL/GenBank/DDBJ whole genome shotgun (WGS) entry which is preliminary data.</text>
</comment>
<dbReference type="PANTHER" id="PTHR13822:SF10">
    <property type="entry name" value="ATP SYNTHASE EPSILON CHAIN, CHLOROPLASTIC"/>
    <property type="match status" value="1"/>
</dbReference>
<dbReference type="PANTHER" id="PTHR13822">
    <property type="entry name" value="ATP SYNTHASE DELTA/EPSILON CHAIN"/>
    <property type="match status" value="1"/>
</dbReference>
<keyword evidence="11 15" id="KW-0139">CF(1)</keyword>
<keyword evidence="18" id="KW-1133">Transmembrane helix</keyword>
<keyword evidence="17" id="KW-0175">Coiled coil</keyword>
<comment type="subcellular location">
    <subcellularLocation>
        <location evidence="2 15">Cell membrane</location>
        <topology evidence="2 15">Peripheral membrane protein</topology>
    </subcellularLocation>
</comment>
<proteinExistence type="inferred from homology"/>
<dbReference type="NCBIfam" id="NF001847">
    <property type="entry name" value="PRK00571.1-4"/>
    <property type="match status" value="1"/>
</dbReference>
<dbReference type="InterPro" id="IPR020547">
    <property type="entry name" value="ATP_synth_F1_esu_C"/>
</dbReference>
<comment type="similarity">
    <text evidence="3 15 16">Belongs to the ATPase epsilon chain family.</text>
</comment>
<evidence type="ECO:0000256" key="17">
    <source>
        <dbReference type="SAM" id="Coils"/>
    </source>
</evidence>
<evidence type="ECO:0000256" key="2">
    <source>
        <dbReference type="ARBA" id="ARBA00004202"/>
    </source>
</evidence>
<dbReference type="InterPro" id="IPR001469">
    <property type="entry name" value="ATP_synth_F1_dsu/esu"/>
</dbReference>
<dbReference type="HAMAP" id="MF_00530">
    <property type="entry name" value="ATP_synth_epsil_bac"/>
    <property type="match status" value="1"/>
</dbReference>
<evidence type="ECO:0000256" key="5">
    <source>
        <dbReference type="ARBA" id="ARBA00014480"/>
    </source>
</evidence>
<evidence type="ECO:0000313" key="22">
    <source>
        <dbReference type="Proteomes" id="UP000053784"/>
    </source>
</evidence>
<dbReference type="InterPro" id="IPR036794">
    <property type="entry name" value="ATP_F1_dsu/esu_C_sf"/>
</dbReference>
<evidence type="ECO:0000256" key="15">
    <source>
        <dbReference type="HAMAP-Rule" id="MF_00530"/>
    </source>
</evidence>
<keyword evidence="18" id="KW-0812">Transmembrane</keyword>
<keyword evidence="10 15" id="KW-0472">Membrane</keyword>
<evidence type="ECO:0000256" key="16">
    <source>
        <dbReference type="RuleBase" id="RU003656"/>
    </source>
</evidence>
<dbReference type="FunFam" id="2.60.15.10:FF:000001">
    <property type="entry name" value="ATP synthase epsilon chain"/>
    <property type="match status" value="1"/>
</dbReference>
<feature type="domain" description="ATP synthase epsilon subunit C-terminal" evidence="19">
    <location>
        <begin position="90"/>
        <end position="135"/>
    </location>
</feature>
<accession>A0A084CNN3</accession>
<dbReference type="OrthoDB" id="9791445at2"/>
<feature type="coiled-coil region" evidence="17">
    <location>
        <begin position="87"/>
        <end position="121"/>
    </location>
</feature>
<organism evidence="21 22">
    <name type="scientific">Candidatus Photodesmus blepharonis</name>
    <dbReference type="NCBI Taxonomy" id="1179155"/>
    <lineage>
        <taxon>Bacteria</taxon>
        <taxon>Pseudomonadati</taxon>
        <taxon>Pseudomonadota</taxon>
        <taxon>Gammaproteobacteria</taxon>
        <taxon>Vibrionales</taxon>
        <taxon>Vibrionaceae</taxon>
        <taxon>Candidatus Photodesmus</taxon>
    </lineage>
</organism>
<dbReference type="Gene3D" id="2.60.15.10">
    <property type="entry name" value="F0F1 ATP synthase delta/epsilon subunit, N-terminal"/>
    <property type="match status" value="1"/>
</dbReference>
<dbReference type="EMBL" id="JGVK01000009">
    <property type="protein sequence ID" value="KEY91412.1"/>
    <property type="molecule type" value="Genomic_DNA"/>
</dbReference>
<sequence>MSVRTFHLNVVSAERQLFSNRVETFQVSGSDGELGIFFGHAPLLSAIIPGIVRIVVKRGIEEHFIYVSGGILEVQPGISTVLADTAIRGEELDIIKVQESKRKAEENINNYNGNINFAKVATELANVMAQLRVIELTKKRY</sequence>